<feature type="domain" description="RNase III" evidence="1">
    <location>
        <begin position="16"/>
        <end position="132"/>
    </location>
</feature>
<accession>A0A2B7WWG3</accession>
<dbReference type="GO" id="GO:0006396">
    <property type="term" value="P:RNA processing"/>
    <property type="evidence" value="ECO:0007669"/>
    <property type="project" value="InterPro"/>
</dbReference>
<sequence>MPAERKTLVEYPEVRIYAVENVIGYKFADSMLCLKAIQVKHFINQFGNQALVQLGDAALRLALCSAGYERYAYAEQILEVVDVKATNANLAKLGFPRKLNGYIIERESAELGERSVATLVEALLSAVYVDCKGDMTTVKKVMETLDLCWKTEDLSRRGETSEGKSNSK</sequence>
<organism evidence="2 3">
    <name type="scientific">Helicocarpus griseus UAMH5409</name>
    <dbReference type="NCBI Taxonomy" id="1447875"/>
    <lineage>
        <taxon>Eukaryota</taxon>
        <taxon>Fungi</taxon>
        <taxon>Dikarya</taxon>
        <taxon>Ascomycota</taxon>
        <taxon>Pezizomycotina</taxon>
        <taxon>Eurotiomycetes</taxon>
        <taxon>Eurotiomycetidae</taxon>
        <taxon>Onygenales</taxon>
        <taxon>Ajellomycetaceae</taxon>
        <taxon>Helicocarpus</taxon>
    </lineage>
</organism>
<comment type="caution">
    <text evidence="2">The sequence shown here is derived from an EMBL/GenBank/DDBJ whole genome shotgun (WGS) entry which is preliminary data.</text>
</comment>
<dbReference type="SMART" id="SM00535">
    <property type="entry name" value="RIBOc"/>
    <property type="match status" value="1"/>
</dbReference>
<keyword evidence="3" id="KW-1185">Reference proteome</keyword>
<dbReference type="OrthoDB" id="67027at2759"/>
<dbReference type="AlphaFoldDB" id="A0A2B7WWG3"/>
<dbReference type="Proteomes" id="UP000223968">
    <property type="component" value="Unassembled WGS sequence"/>
</dbReference>
<protein>
    <recommendedName>
        <fullName evidence="1">RNase III domain-containing protein</fullName>
    </recommendedName>
</protein>
<dbReference type="EMBL" id="PDNB01000180">
    <property type="protein sequence ID" value="PGH00831.1"/>
    <property type="molecule type" value="Genomic_DNA"/>
</dbReference>
<dbReference type="InterPro" id="IPR036389">
    <property type="entry name" value="RNase_III_sf"/>
</dbReference>
<evidence type="ECO:0000313" key="3">
    <source>
        <dbReference type="Proteomes" id="UP000223968"/>
    </source>
</evidence>
<dbReference type="InterPro" id="IPR000999">
    <property type="entry name" value="RNase_III_dom"/>
</dbReference>
<reference evidence="2 3" key="1">
    <citation type="submission" date="2017-10" db="EMBL/GenBank/DDBJ databases">
        <title>Comparative genomics in systemic dimorphic fungi from Ajellomycetaceae.</title>
        <authorList>
            <person name="Munoz J.F."/>
            <person name="Mcewen J.G."/>
            <person name="Clay O.K."/>
            <person name="Cuomo C.A."/>
        </authorList>
    </citation>
    <scope>NUCLEOTIDE SEQUENCE [LARGE SCALE GENOMIC DNA]</scope>
    <source>
        <strain evidence="2 3">UAMH5409</strain>
    </source>
</reference>
<gene>
    <name evidence="2" type="ORF">AJ79_08082</name>
</gene>
<dbReference type="PROSITE" id="PS50142">
    <property type="entry name" value="RNASE_3_2"/>
    <property type="match status" value="1"/>
</dbReference>
<evidence type="ECO:0000259" key="1">
    <source>
        <dbReference type="PROSITE" id="PS50142"/>
    </source>
</evidence>
<dbReference type="Gene3D" id="1.10.1520.10">
    <property type="entry name" value="Ribonuclease III domain"/>
    <property type="match status" value="1"/>
</dbReference>
<proteinExistence type="predicted"/>
<dbReference type="SUPFAM" id="SSF69065">
    <property type="entry name" value="RNase III domain-like"/>
    <property type="match status" value="1"/>
</dbReference>
<dbReference type="GO" id="GO:0004525">
    <property type="term" value="F:ribonuclease III activity"/>
    <property type="evidence" value="ECO:0007669"/>
    <property type="project" value="InterPro"/>
</dbReference>
<name>A0A2B7WWG3_9EURO</name>
<dbReference type="STRING" id="1447875.A0A2B7WWG3"/>
<evidence type="ECO:0000313" key="2">
    <source>
        <dbReference type="EMBL" id="PGH00831.1"/>
    </source>
</evidence>